<organism evidence="4 5">
    <name type="scientific">Hyalangium rubrum</name>
    <dbReference type="NCBI Taxonomy" id="3103134"/>
    <lineage>
        <taxon>Bacteria</taxon>
        <taxon>Pseudomonadati</taxon>
        <taxon>Myxococcota</taxon>
        <taxon>Myxococcia</taxon>
        <taxon>Myxococcales</taxon>
        <taxon>Cystobacterineae</taxon>
        <taxon>Archangiaceae</taxon>
        <taxon>Hyalangium</taxon>
    </lineage>
</organism>
<protein>
    <submittedName>
        <fullName evidence="4">Choice-of-anchor A family protein</fullName>
    </submittedName>
</protein>
<feature type="domain" description="Pesticidal crystal protein Cry22Aa Ig-like" evidence="2">
    <location>
        <begin position="600"/>
        <end position="659"/>
    </location>
</feature>
<evidence type="ECO:0000313" key="5">
    <source>
        <dbReference type="Proteomes" id="UP001291309"/>
    </source>
</evidence>
<dbReference type="RefSeq" id="WP_321551773.1">
    <property type="nucleotide sequence ID" value="NZ_JAXIVS010000027.1"/>
</dbReference>
<dbReference type="PANTHER" id="PTHR15127:SF32">
    <property type="entry name" value="HEAVYWEIGHT, ISOFORM A"/>
    <property type="match status" value="1"/>
</dbReference>
<name>A0ABU5HHY0_9BACT</name>
<dbReference type="PANTHER" id="PTHR15127">
    <property type="entry name" value="HEAVYWEIGHT, ISOFORM A"/>
    <property type="match status" value="1"/>
</dbReference>
<proteinExistence type="predicted"/>
<dbReference type="InterPro" id="IPR032179">
    <property type="entry name" value="Cry22Aa_Ig-like"/>
</dbReference>
<evidence type="ECO:0000256" key="1">
    <source>
        <dbReference type="ARBA" id="ARBA00022999"/>
    </source>
</evidence>
<sequence>MTEPLTQPALEAASTVRQEVNSLKKVLILGSSVSGGTSSREAAAASALGIPVEVVTPAQWSTMTAEQFMSYRALIIGDGTCEPGERAFQAAIDTRDRWGAIVDGNVVIIGTNPTTNGTEQLVENAISFATAIPKLTGMYVALGCAYQGAAPNTPVPLLQPFGNFTVAGADCGAHTAGHVFSQYPALVTEGLSDGALSGRECAARSVFTSYPERNFSIAAVAVDANGSLPGSQLHFDYDWQESFAGTPYILTYGTASLGLGCGGDSNHVSSGEECDLGDNGNGQPALQLVPEPTCSWSCRESWCGDGILDPAIGEECDDGVRNGRETDASANIGACTAFCKIPDFAPQDGPPVALCRDVTVVAEYTCGVEAFIDNGSMDADGDLVGCTQSPAGPYAIGTTSVTLTCTDAASRSATCTSLVTVVDRVVPTVTLVGPVSQTLECGSAYTDPGATAGDLCVGDLTAAIVRTGSVNAHTPGIYSVSYDVEDSAGNSPEEVTRTVTVSDTLPPVLTLNGPASQTLECGTPYANPGATASDLCAGDLSASIVTSGAVNVALPGNYTLSYAVVDPAGQGTTLGRTVKVQDTLAPQLQVRPGPSVLECNGAPYVDPGATASDVCAGNLTPNIVVTSNLNQTQAGQYSVTYRVTDNAGNVSTAVRSLTVGSCATCINVNLSDYNLFLLGDYNGGHDVEGKVAVGGNLTMTDFSMAHSVPDGSTARSVVAGGNLTLSRGGVWGEAWYGGSFSADTTVVYPRGRSVSQGTPIDFAARFAELRGLSTKLAGLTVNGTTRRETWGGVMLRGTNAQVNVFKVNASAFTGAKLLSIEAPAGSLVVVNIYGASATFTGFGHSFSGGINQNGILYNFVDTTSITAQGYGFWGTVLAPYAHVNFSDGSFDGGLYALSLTGNAEGHINVLTNRQICR</sequence>
<dbReference type="EMBL" id="JAXIVS010000027">
    <property type="protein sequence ID" value="MDY7233060.1"/>
    <property type="molecule type" value="Genomic_DNA"/>
</dbReference>
<gene>
    <name evidence="4" type="ORF">SYV04_42125</name>
</gene>
<evidence type="ECO:0000259" key="3">
    <source>
        <dbReference type="Pfam" id="PF20597"/>
    </source>
</evidence>
<keyword evidence="1" id="KW-0727">SH2 domain</keyword>
<dbReference type="Gene3D" id="2.60.40.10">
    <property type="entry name" value="Immunoglobulins"/>
    <property type="match status" value="3"/>
</dbReference>
<dbReference type="InterPro" id="IPR026588">
    <property type="entry name" value="Choice_anch_A"/>
</dbReference>
<comment type="caution">
    <text evidence="4">The sequence shown here is derived from an EMBL/GenBank/DDBJ whole genome shotgun (WGS) entry which is preliminary data.</text>
</comment>
<dbReference type="NCBIfam" id="TIGR04215">
    <property type="entry name" value="choice_anch_A"/>
    <property type="match status" value="1"/>
</dbReference>
<dbReference type="Pfam" id="PF20597">
    <property type="entry name" value="pAdhesive_15"/>
    <property type="match status" value="1"/>
</dbReference>
<dbReference type="Pfam" id="PF16403">
    <property type="entry name" value="Bact_surface_Ig-like"/>
    <property type="match status" value="3"/>
</dbReference>
<feature type="domain" description="Pesticidal crystal protein Cry22Aa Ig-like" evidence="2">
    <location>
        <begin position="509"/>
        <end position="580"/>
    </location>
</feature>
<feature type="domain" description="Choice-of-anchor A" evidence="3">
    <location>
        <begin position="670"/>
        <end position="906"/>
    </location>
</feature>
<accession>A0ABU5HHY0</accession>
<keyword evidence="5" id="KW-1185">Reference proteome</keyword>
<evidence type="ECO:0000259" key="2">
    <source>
        <dbReference type="Pfam" id="PF16403"/>
    </source>
</evidence>
<reference evidence="4 5" key="1">
    <citation type="submission" date="2023-12" db="EMBL/GenBank/DDBJ databases">
        <title>the genome sequence of Hyalangium sp. s54d21.</title>
        <authorList>
            <person name="Zhang X."/>
        </authorList>
    </citation>
    <scope>NUCLEOTIDE SEQUENCE [LARGE SCALE GENOMIC DNA]</scope>
    <source>
        <strain evidence="5">s54d21</strain>
    </source>
</reference>
<feature type="domain" description="Pesticidal crystal protein Cry22Aa Ig-like" evidence="2">
    <location>
        <begin position="430"/>
        <end position="501"/>
    </location>
</feature>
<dbReference type="InterPro" id="IPR051846">
    <property type="entry name" value="SH2_domain_adapters"/>
</dbReference>
<dbReference type="InterPro" id="IPR013783">
    <property type="entry name" value="Ig-like_fold"/>
</dbReference>
<evidence type="ECO:0000313" key="4">
    <source>
        <dbReference type="EMBL" id="MDY7233060.1"/>
    </source>
</evidence>
<dbReference type="Proteomes" id="UP001291309">
    <property type="component" value="Unassembled WGS sequence"/>
</dbReference>